<keyword evidence="7" id="KW-1015">Disulfide bond</keyword>
<feature type="transmembrane region" description="Helical" evidence="8">
    <location>
        <begin position="540"/>
        <end position="560"/>
    </location>
</feature>
<dbReference type="WBParaSite" id="EVEC_0001303101-mRNA-1">
    <property type="protein sequence ID" value="EVEC_0001303101-mRNA-1"/>
    <property type="gene ID" value="EVEC_0001303101"/>
</dbReference>
<dbReference type="PANTHER" id="PTHR11388:SF151">
    <property type="entry name" value="SOLUTE CARRIER ORGANIC ANION TRANSPORTER FAMILY MEMBER"/>
    <property type="match status" value="1"/>
</dbReference>
<dbReference type="InterPro" id="IPR002350">
    <property type="entry name" value="Kazal_dom"/>
</dbReference>
<dbReference type="EMBL" id="UXUI01013715">
    <property type="protein sequence ID" value="VDD97442.1"/>
    <property type="molecule type" value="Genomic_DNA"/>
</dbReference>
<accession>A0A0N4VPU7</accession>
<feature type="transmembrane region" description="Helical" evidence="8">
    <location>
        <begin position="292"/>
        <end position="317"/>
    </location>
</feature>
<dbReference type="GO" id="GO:0043252">
    <property type="term" value="P:sodium-independent organic anion transport"/>
    <property type="evidence" value="ECO:0007669"/>
    <property type="project" value="TreeGrafter"/>
</dbReference>
<evidence type="ECO:0000313" key="13">
    <source>
        <dbReference type="WBParaSite" id="EVEC_0001303101-mRNA-1"/>
    </source>
</evidence>
<keyword evidence="8" id="KW-0813">Transport</keyword>
<feature type="transmembrane region" description="Helical" evidence="8">
    <location>
        <begin position="189"/>
        <end position="206"/>
    </location>
</feature>
<keyword evidence="4 8" id="KW-0812">Transmembrane</keyword>
<feature type="compositionally biased region" description="Polar residues" evidence="9">
    <location>
        <begin position="1"/>
        <end position="17"/>
    </location>
</feature>
<evidence type="ECO:0000256" key="5">
    <source>
        <dbReference type="ARBA" id="ARBA00022989"/>
    </source>
</evidence>
<dbReference type="InterPro" id="IPR036259">
    <property type="entry name" value="MFS_trans_sf"/>
</dbReference>
<evidence type="ECO:0000256" key="1">
    <source>
        <dbReference type="ARBA" id="ARBA00004651"/>
    </source>
</evidence>
<feature type="transmembrane region" description="Helical" evidence="8">
    <location>
        <begin position="379"/>
        <end position="400"/>
    </location>
</feature>
<gene>
    <name evidence="11" type="ORF">EVEC_LOCUS12193</name>
</gene>
<feature type="transmembrane region" description="Helical" evidence="8">
    <location>
        <begin position="572"/>
        <end position="592"/>
    </location>
</feature>
<evidence type="ECO:0000313" key="11">
    <source>
        <dbReference type="EMBL" id="VDD97442.1"/>
    </source>
</evidence>
<keyword evidence="3" id="KW-1003">Cell membrane</keyword>
<comment type="caution">
    <text evidence="8">Lacks conserved residue(s) required for the propagation of feature annotation.</text>
</comment>
<feature type="transmembrane region" description="Helical" evidence="8">
    <location>
        <begin position="502"/>
        <end position="520"/>
    </location>
</feature>
<dbReference type="PROSITE" id="PS51465">
    <property type="entry name" value="KAZAL_2"/>
    <property type="match status" value="1"/>
</dbReference>
<evidence type="ECO:0000256" key="8">
    <source>
        <dbReference type="RuleBase" id="RU362056"/>
    </source>
</evidence>
<evidence type="ECO:0000259" key="10">
    <source>
        <dbReference type="PROSITE" id="PS51465"/>
    </source>
</evidence>
<evidence type="ECO:0000256" key="2">
    <source>
        <dbReference type="ARBA" id="ARBA00009657"/>
    </source>
</evidence>
<dbReference type="GO" id="GO:0016323">
    <property type="term" value="C:basolateral plasma membrane"/>
    <property type="evidence" value="ECO:0007669"/>
    <property type="project" value="TreeGrafter"/>
</dbReference>
<evidence type="ECO:0000256" key="7">
    <source>
        <dbReference type="ARBA" id="ARBA00023157"/>
    </source>
</evidence>
<dbReference type="Pfam" id="PF03137">
    <property type="entry name" value="OATP"/>
    <property type="match status" value="1"/>
</dbReference>
<dbReference type="Proteomes" id="UP000274131">
    <property type="component" value="Unassembled WGS sequence"/>
</dbReference>
<evidence type="ECO:0000256" key="6">
    <source>
        <dbReference type="ARBA" id="ARBA00023136"/>
    </source>
</evidence>
<organism evidence="13">
    <name type="scientific">Enterobius vermicularis</name>
    <name type="common">Human pinworm</name>
    <dbReference type="NCBI Taxonomy" id="51028"/>
    <lineage>
        <taxon>Eukaryota</taxon>
        <taxon>Metazoa</taxon>
        <taxon>Ecdysozoa</taxon>
        <taxon>Nematoda</taxon>
        <taxon>Chromadorea</taxon>
        <taxon>Rhabditida</taxon>
        <taxon>Spirurina</taxon>
        <taxon>Oxyuridomorpha</taxon>
        <taxon>Oxyuroidea</taxon>
        <taxon>Oxyuridae</taxon>
        <taxon>Enterobius</taxon>
    </lineage>
</organism>
<keyword evidence="8" id="KW-0406">Ion transport</keyword>
<feature type="compositionally biased region" description="Polar residues" evidence="9">
    <location>
        <begin position="47"/>
        <end position="56"/>
    </location>
</feature>
<evidence type="ECO:0000256" key="4">
    <source>
        <dbReference type="ARBA" id="ARBA00022692"/>
    </source>
</evidence>
<name>A0A0N4VPU7_ENTVE</name>
<comment type="subcellular location">
    <subcellularLocation>
        <location evidence="1 8">Cell membrane</location>
        <topology evidence="1 8">Multi-pass membrane protein</topology>
    </subcellularLocation>
</comment>
<dbReference type="InterPro" id="IPR004156">
    <property type="entry name" value="OATP"/>
</dbReference>
<evidence type="ECO:0000256" key="9">
    <source>
        <dbReference type="SAM" id="MobiDB-lite"/>
    </source>
</evidence>
<keyword evidence="5 8" id="KW-1133">Transmembrane helix</keyword>
<keyword evidence="6 8" id="KW-0472">Membrane</keyword>
<dbReference type="Gene3D" id="1.20.1250.20">
    <property type="entry name" value="MFS general substrate transporter like domains"/>
    <property type="match status" value="1"/>
</dbReference>
<dbReference type="PANTHER" id="PTHR11388">
    <property type="entry name" value="ORGANIC ANION TRANSPORTER"/>
    <property type="match status" value="1"/>
</dbReference>
<dbReference type="AlphaFoldDB" id="A0A0N4VPU7"/>
<sequence>MVQLPGGTNDSVTSPSDGDNELCAETRSAPGDLALPASSDGLDRQDNYATPCSSTLPPFGDSIPSSQTASSRPVGHYRNINNGFASGPPWPTPKREKSWATVRVWQKQQQIQAIEKEINVMANETLVGIRKWRPLWLQRFSSLKWMLFWLCWYCAIQGLLVNGLVPSAITSIETRFQFTSSTIGRIMQFYDFGYVLFCIPVSYFGGRHSKPVVLAMGLIFMAAGSFIFTLPHTISESYTSSYHADELSHSRCETGYLEGIQNGSGILSVSKASAEALKSCPSPENQPGSFRYVFLFCLAHFLHGIAATPLFTLGVSYIDENVGPALSSLYLGIFYAFAIFGPAFGFLMQSSFLRYHTDFLQVEYDKIRLKDEMDPKWVGAWWVGFIIASALALAAVFPVLSLPKVLPESLQWHRTRLHEESMLGTKRRTPECCGIPSTSKTAAVCGPLLTSNPDEKANVPTVTIGDSMPALQNNRGPIWYHIWLDVRHIPISIYRILCSSSYMLITLAMAVDGLILAGASTFMSKYLERQFSVAPSKANMLIGGIMVPMAGMGTVFSGFIVQRFRLSCVKTLKFSITLFFFSLLLSPMYLVYCDHDQLAGIETHYPVDDLQNLLIKNWTEFEPMLKSTCNKRCDCVETEYHPVCAELTSGKQIAFFSPCFAGCEEKYDSKNKQYSNCSCVPENTKHGYRTVKR</sequence>
<comment type="similarity">
    <text evidence="2 8">Belongs to the organo anion transporter (TC 2.A.60) family.</text>
</comment>
<feature type="region of interest" description="Disordered" evidence="9">
    <location>
        <begin position="1"/>
        <end position="72"/>
    </location>
</feature>
<dbReference type="NCBIfam" id="TIGR00805">
    <property type="entry name" value="oat"/>
    <property type="match status" value="1"/>
</dbReference>
<reference evidence="13" key="1">
    <citation type="submission" date="2017-02" db="UniProtKB">
        <authorList>
            <consortium name="WormBaseParasite"/>
        </authorList>
    </citation>
    <scope>IDENTIFICATION</scope>
</reference>
<dbReference type="GO" id="GO:0015347">
    <property type="term" value="F:sodium-independent organic anion transmembrane transporter activity"/>
    <property type="evidence" value="ECO:0007669"/>
    <property type="project" value="TreeGrafter"/>
</dbReference>
<keyword evidence="12" id="KW-1185">Reference proteome</keyword>
<dbReference type="SUPFAM" id="SSF103473">
    <property type="entry name" value="MFS general substrate transporter"/>
    <property type="match status" value="1"/>
</dbReference>
<feature type="transmembrane region" description="Helical" evidence="8">
    <location>
        <begin position="329"/>
        <end position="348"/>
    </location>
</feature>
<proteinExistence type="inferred from homology"/>
<dbReference type="OrthoDB" id="5062115at2759"/>
<reference evidence="11 12" key="2">
    <citation type="submission" date="2018-10" db="EMBL/GenBank/DDBJ databases">
        <authorList>
            <consortium name="Pathogen Informatics"/>
        </authorList>
    </citation>
    <scope>NUCLEOTIDE SEQUENCE [LARGE SCALE GENOMIC DNA]</scope>
</reference>
<evidence type="ECO:0000313" key="12">
    <source>
        <dbReference type="Proteomes" id="UP000274131"/>
    </source>
</evidence>
<evidence type="ECO:0000256" key="3">
    <source>
        <dbReference type="ARBA" id="ARBA00022475"/>
    </source>
</evidence>
<feature type="transmembrane region" description="Helical" evidence="8">
    <location>
        <begin position="147"/>
        <end position="169"/>
    </location>
</feature>
<protein>
    <recommendedName>
        <fullName evidence="8">Solute carrier organic anion transporter family member</fullName>
    </recommendedName>
</protein>
<dbReference type="GO" id="GO:0006811">
    <property type="term" value="P:monoatomic ion transport"/>
    <property type="evidence" value="ECO:0007669"/>
    <property type="project" value="UniProtKB-KW"/>
</dbReference>
<feature type="transmembrane region" description="Helical" evidence="8">
    <location>
        <begin position="213"/>
        <end position="234"/>
    </location>
</feature>
<feature type="domain" description="Kazal-like" evidence="10">
    <location>
        <begin position="623"/>
        <end position="681"/>
    </location>
</feature>